<evidence type="ECO:0000256" key="6">
    <source>
        <dbReference type="ARBA" id="ARBA00022989"/>
    </source>
</evidence>
<keyword evidence="4 8" id="KW-0812">Transmembrane</keyword>
<feature type="transmembrane region" description="Helical" evidence="8">
    <location>
        <begin position="6"/>
        <end position="30"/>
    </location>
</feature>
<proteinExistence type="inferred from homology"/>
<comment type="caution">
    <text evidence="9">The sequence shown here is derived from an EMBL/GenBank/DDBJ whole genome shotgun (WGS) entry which is preliminary data.</text>
</comment>
<dbReference type="GO" id="GO:0008360">
    <property type="term" value="P:regulation of cell shape"/>
    <property type="evidence" value="ECO:0007669"/>
    <property type="project" value="UniProtKB-KW"/>
</dbReference>
<evidence type="ECO:0000256" key="8">
    <source>
        <dbReference type="SAM" id="Phobius"/>
    </source>
</evidence>
<dbReference type="GeneID" id="29418124"/>
<keyword evidence="6 8" id="KW-1133">Transmembrane helix</keyword>
<dbReference type="InterPro" id="IPR007227">
    <property type="entry name" value="Cell_shape_determining_MreD"/>
</dbReference>
<evidence type="ECO:0000256" key="7">
    <source>
        <dbReference type="ARBA" id="ARBA00023136"/>
    </source>
</evidence>
<evidence type="ECO:0000256" key="5">
    <source>
        <dbReference type="ARBA" id="ARBA00022960"/>
    </source>
</evidence>
<dbReference type="EMBL" id="CBXI010000044">
    <property type="protein sequence ID" value="CDL92816.1"/>
    <property type="molecule type" value="Genomic_DNA"/>
</dbReference>
<accession>W6N8C5</accession>
<evidence type="ECO:0000256" key="2">
    <source>
        <dbReference type="ARBA" id="ARBA00007776"/>
    </source>
</evidence>
<evidence type="ECO:0000256" key="4">
    <source>
        <dbReference type="ARBA" id="ARBA00022692"/>
    </source>
</evidence>
<dbReference type="RefSeq" id="WP_017894986.1">
    <property type="nucleotide sequence ID" value="NZ_CBXI010000044.1"/>
</dbReference>
<gene>
    <name evidence="9" type="ORF">CTDIVETGP_2886</name>
</gene>
<name>W6N8C5_CLOTY</name>
<dbReference type="InterPro" id="IPR017225">
    <property type="entry name" value="Cell_shape_determin_MreD_prd"/>
</dbReference>
<dbReference type="Pfam" id="PF04093">
    <property type="entry name" value="MreD"/>
    <property type="match status" value="1"/>
</dbReference>
<sequence>MKKLNKLLIVGIICIICFILDNSLMPFFAIKTIYPSLLFTFVVCYSISSGSWEGLWLGIFSGFLQDIYFINGFWTNTFVNMIICFVAGFVGANIFRQKRFIPVIACLLLSILKGVLLFVILWLSGMTINISDVFFTSVYNMIVCIFMYIPVYRFCKIDSMKSEWKF</sequence>
<evidence type="ECO:0000256" key="1">
    <source>
        <dbReference type="ARBA" id="ARBA00004651"/>
    </source>
</evidence>
<dbReference type="Proteomes" id="UP000019482">
    <property type="component" value="Unassembled WGS sequence"/>
</dbReference>
<dbReference type="NCBIfam" id="TIGR03426">
    <property type="entry name" value="shape_MreD"/>
    <property type="match status" value="1"/>
</dbReference>
<comment type="subcellular location">
    <subcellularLocation>
        <location evidence="1">Cell membrane</location>
        <topology evidence="1">Multi-pass membrane protein</topology>
    </subcellularLocation>
</comment>
<keyword evidence="5" id="KW-0133">Cell shape</keyword>
<reference evidence="9 10" key="1">
    <citation type="journal article" date="2015" name="Genome Announc.">
        <title>Draft Genome Sequence of Clostridium tyrobutyricum Strain DIVETGP, Isolated from Cow's Milk for Grana Padano Production.</title>
        <authorList>
            <person name="Soggiu A."/>
            <person name="Piras C."/>
            <person name="Gaiarsa S."/>
            <person name="Sassera D."/>
            <person name="Roncada P."/>
            <person name="Bendixen E."/>
            <person name="Brasca M."/>
            <person name="Bonizzi L."/>
        </authorList>
    </citation>
    <scope>NUCLEOTIDE SEQUENCE [LARGE SCALE GENOMIC DNA]</scope>
    <source>
        <strain evidence="9 10">DIVETGP</strain>
    </source>
</reference>
<feature type="transmembrane region" description="Helical" evidence="8">
    <location>
        <begin position="73"/>
        <end position="95"/>
    </location>
</feature>
<dbReference type="GO" id="GO:0005886">
    <property type="term" value="C:plasma membrane"/>
    <property type="evidence" value="ECO:0007669"/>
    <property type="project" value="UniProtKB-SubCell"/>
</dbReference>
<evidence type="ECO:0000313" key="10">
    <source>
        <dbReference type="Proteomes" id="UP000019482"/>
    </source>
</evidence>
<protein>
    <submittedName>
        <fullName evidence="9">Rod shape-determining protein MreD</fullName>
    </submittedName>
</protein>
<keyword evidence="3" id="KW-1003">Cell membrane</keyword>
<evidence type="ECO:0000313" key="9">
    <source>
        <dbReference type="EMBL" id="CDL92816.1"/>
    </source>
</evidence>
<dbReference type="AlphaFoldDB" id="W6N8C5"/>
<dbReference type="OrthoDB" id="9796616at2"/>
<dbReference type="PIRSF" id="PIRSF037497">
    <property type="entry name" value="MreD_Clostridium/Treponema_prd"/>
    <property type="match status" value="1"/>
</dbReference>
<feature type="transmembrane region" description="Helical" evidence="8">
    <location>
        <begin position="134"/>
        <end position="155"/>
    </location>
</feature>
<feature type="transmembrane region" description="Helical" evidence="8">
    <location>
        <begin position="100"/>
        <end position="122"/>
    </location>
</feature>
<organism evidence="9 10">
    <name type="scientific">Clostridium tyrobutyricum DIVETGP</name>
    <dbReference type="NCBI Taxonomy" id="1408889"/>
    <lineage>
        <taxon>Bacteria</taxon>
        <taxon>Bacillati</taxon>
        <taxon>Bacillota</taxon>
        <taxon>Clostridia</taxon>
        <taxon>Eubacteriales</taxon>
        <taxon>Clostridiaceae</taxon>
        <taxon>Clostridium</taxon>
    </lineage>
</organism>
<keyword evidence="7 8" id="KW-0472">Membrane</keyword>
<keyword evidence="10" id="KW-1185">Reference proteome</keyword>
<evidence type="ECO:0000256" key="3">
    <source>
        <dbReference type="ARBA" id="ARBA00022475"/>
    </source>
</evidence>
<comment type="similarity">
    <text evidence="2">Belongs to the MreD family.</text>
</comment>